<sequence length="261" mass="29503">MKKITLFFLNLAIITSLTQSVIAADDFSLPQDIWQVKSLRVNLNQQSRYYYQYDDDRVVGRFLVVSSDGIKSDIPLLQQCDKPKYQIQYSTVGKYLEGISGDKHDASAEDFKLGSYVNDKASIISVSCTDGLNNNLKLPPMAIEADKIFWSWGEDSILVLNKVNTDDITPSYDCKKARSLTEKAICNNYPLASLDRSVAKSWKLQKNIVTQEGVDVKKRLSDLDVSQKKWLTERNQCGSESKCLTESMNNRLEALNEFTNG</sequence>
<dbReference type="RefSeq" id="WP_167012121.1">
    <property type="nucleotide sequence ID" value="NZ_VWXF01000001.1"/>
</dbReference>
<keyword evidence="3" id="KW-1185">Reference proteome</keyword>
<feature type="chain" id="PRO_5046364224" description="Lysozyme inhibitor LprI N-terminal domain-containing protein" evidence="1">
    <location>
        <begin position="24"/>
        <end position="261"/>
    </location>
</feature>
<comment type="caution">
    <text evidence="2">The sequence shown here is derived from an EMBL/GenBank/DDBJ whole genome shotgun (WGS) entry which is preliminary data.</text>
</comment>
<gene>
    <name evidence="2" type="ORF">F3J40_01150</name>
</gene>
<reference evidence="2 3" key="1">
    <citation type="journal article" date="2019" name="bioRxiv">
        <title>Bacteria contribute to plant secondary compound degradation in a generalist herbivore system.</title>
        <authorList>
            <person name="Francoeur C.B."/>
            <person name="Khadempour L."/>
            <person name="Moreira-Soto R.D."/>
            <person name="Gotting K."/>
            <person name="Book A.J."/>
            <person name="Pinto-Tomas A.A."/>
            <person name="Keefover-Ring K."/>
            <person name="Currie C.R."/>
        </authorList>
    </citation>
    <scope>NUCLEOTIDE SEQUENCE [LARGE SCALE GENOMIC DNA]</scope>
    <source>
        <strain evidence="2">Acro-835</strain>
    </source>
</reference>
<keyword evidence="1" id="KW-0732">Signal</keyword>
<organism evidence="2 3">
    <name type="scientific">Candidatus Pantoea multigeneris</name>
    <dbReference type="NCBI Taxonomy" id="2608357"/>
    <lineage>
        <taxon>Bacteria</taxon>
        <taxon>Pseudomonadati</taxon>
        <taxon>Pseudomonadota</taxon>
        <taxon>Gammaproteobacteria</taxon>
        <taxon>Enterobacterales</taxon>
        <taxon>Erwiniaceae</taxon>
        <taxon>Pantoea</taxon>
    </lineage>
</organism>
<dbReference type="Proteomes" id="UP001515683">
    <property type="component" value="Unassembled WGS sequence"/>
</dbReference>
<proteinExistence type="predicted"/>
<evidence type="ECO:0000313" key="2">
    <source>
        <dbReference type="EMBL" id="NIF20226.1"/>
    </source>
</evidence>
<dbReference type="EMBL" id="VWXF01000001">
    <property type="protein sequence ID" value="NIF20226.1"/>
    <property type="molecule type" value="Genomic_DNA"/>
</dbReference>
<protein>
    <recommendedName>
        <fullName evidence="4">Lysozyme inhibitor LprI N-terminal domain-containing protein</fullName>
    </recommendedName>
</protein>
<accession>A0ABX0R489</accession>
<evidence type="ECO:0000256" key="1">
    <source>
        <dbReference type="SAM" id="SignalP"/>
    </source>
</evidence>
<evidence type="ECO:0000313" key="3">
    <source>
        <dbReference type="Proteomes" id="UP001515683"/>
    </source>
</evidence>
<name>A0ABX0R489_9GAMM</name>
<evidence type="ECO:0008006" key="4">
    <source>
        <dbReference type="Google" id="ProtNLM"/>
    </source>
</evidence>
<feature type="signal peptide" evidence="1">
    <location>
        <begin position="1"/>
        <end position="23"/>
    </location>
</feature>